<feature type="transmembrane region" description="Helical" evidence="5">
    <location>
        <begin position="445"/>
        <end position="464"/>
    </location>
</feature>
<feature type="transmembrane region" description="Helical" evidence="5">
    <location>
        <begin position="60"/>
        <end position="77"/>
    </location>
</feature>
<gene>
    <name evidence="7" type="ORF">HNR61_006809</name>
</gene>
<reference evidence="7 8" key="1">
    <citation type="submission" date="2020-08" db="EMBL/GenBank/DDBJ databases">
        <title>Genomic Encyclopedia of Type Strains, Phase IV (KMG-IV): sequencing the most valuable type-strain genomes for metagenomic binning, comparative biology and taxonomic classification.</title>
        <authorList>
            <person name="Goeker M."/>
        </authorList>
    </citation>
    <scope>NUCLEOTIDE SEQUENCE [LARGE SCALE GENOMIC DNA]</scope>
    <source>
        <strain evidence="7 8">DSM 44197</strain>
    </source>
</reference>
<evidence type="ECO:0000259" key="6">
    <source>
        <dbReference type="PROSITE" id="PS50850"/>
    </source>
</evidence>
<evidence type="ECO:0000256" key="2">
    <source>
        <dbReference type="ARBA" id="ARBA00022692"/>
    </source>
</evidence>
<accession>A0A7W3QPX4</accession>
<dbReference type="GO" id="GO:0022857">
    <property type="term" value="F:transmembrane transporter activity"/>
    <property type="evidence" value="ECO:0007669"/>
    <property type="project" value="InterPro"/>
</dbReference>
<dbReference type="AlphaFoldDB" id="A0A7W3QPX4"/>
<feature type="transmembrane region" description="Helical" evidence="5">
    <location>
        <begin position="89"/>
        <end position="112"/>
    </location>
</feature>
<dbReference type="SUPFAM" id="SSF103473">
    <property type="entry name" value="MFS general substrate transporter"/>
    <property type="match status" value="1"/>
</dbReference>
<feature type="domain" description="Major facilitator superfamily (MFS) profile" evidence="6">
    <location>
        <begin position="23"/>
        <end position="469"/>
    </location>
</feature>
<dbReference type="PANTHER" id="PTHR42718">
    <property type="entry name" value="MAJOR FACILITATOR SUPERFAMILY MULTIDRUG TRANSPORTER MFSC"/>
    <property type="match status" value="1"/>
</dbReference>
<feature type="transmembrane region" description="Helical" evidence="5">
    <location>
        <begin position="339"/>
        <end position="359"/>
    </location>
</feature>
<keyword evidence="3 5" id="KW-1133">Transmembrane helix</keyword>
<evidence type="ECO:0000313" key="8">
    <source>
        <dbReference type="Proteomes" id="UP000572680"/>
    </source>
</evidence>
<keyword evidence="2 5" id="KW-0812">Transmembrane</keyword>
<feature type="transmembrane region" description="Helical" evidence="5">
    <location>
        <begin position="239"/>
        <end position="256"/>
    </location>
</feature>
<dbReference type="RefSeq" id="WP_182847168.1">
    <property type="nucleotide sequence ID" value="NZ_BAAALP010000040.1"/>
</dbReference>
<evidence type="ECO:0000256" key="5">
    <source>
        <dbReference type="SAM" id="Phobius"/>
    </source>
</evidence>
<dbReference type="PROSITE" id="PS50850">
    <property type="entry name" value="MFS"/>
    <property type="match status" value="1"/>
</dbReference>
<dbReference type="GO" id="GO:0005886">
    <property type="term" value="C:plasma membrane"/>
    <property type="evidence" value="ECO:0007669"/>
    <property type="project" value="UniProtKB-SubCell"/>
</dbReference>
<dbReference type="InterPro" id="IPR020846">
    <property type="entry name" value="MFS_dom"/>
</dbReference>
<keyword evidence="8" id="KW-1185">Reference proteome</keyword>
<dbReference type="Gene3D" id="1.20.1250.20">
    <property type="entry name" value="MFS general substrate transporter like domains"/>
    <property type="match status" value="2"/>
</dbReference>
<evidence type="ECO:0000256" key="3">
    <source>
        <dbReference type="ARBA" id="ARBA00022989"/>
    </source>
</evidence>
<feature type="transmembrane region" description="Helical" evidence="5">
    <location>
        <begin position="178"/>
        <end position="197"/>
    </location>
</feature>
<feature type="transmembrane region" description="Helical" evidence="5">
    <location>
        <begin position="118"/>
        <end position="139"/>
    </location>
</feature>
<feature type="transmembrane region" description="Helical" evidence="5">
    <location>
        <begin position="365"/>
        <end position="387"/>
    </location>
</feature>
<dbReference type="InterPro" id="IPR036259">
    <property type="entry name" value="MFS_trans_sf"/>
</dbReference>
<dbReference type="Proteomes" id="UP000572680">
    <property type="component" value="Unassembled WGS sequence"/>
</dbReference>
<name>A0A7W3QPX4_ACTNM</name>
<comment type="caution">
    <text evidence="7">The sequence shown here is derived from an EMBL/GenBank/DDBJ whole genome shotgun (WGS) entry which is preliminary data.</text>
</comment>
<dbReference type="PANTHER" id="PTHR42718:SF49">
    <property type="entry name" value="EXPORT PROTEIN"/>
    <property type="match status" value="1"/>
</dbReference>
<feature type="transmembrane region" description="Helical" evidence="5">
    <location>
        <begin position="209"/>
        <end position="227"/>
    </location>
</feature>
<evidence type="ECO:0000256" key="1">
    <source>
        <dbReference type="ARBA" id="ARBA00004651"/>
    </source>
</evidence>
<evidence type="ECO:0000313" key="7">
    <source>
        <dbReference type="EMBL" id="MBA8955135.1"/>
    </source>
</evidence>
<feature type="transmembrane region" description="Helical" evidence="5">
    <location>
        <begin position="276"/>
        <end position="297"/>
    </location>
</feature>
<feature type="transmembrane region" description="Helical" evidence="5">
    <location>
        <begin position="309"/>
        <end position="327"/>
    </location>
</feature>
<proteinExistence type="predicted"/>
<feature type="transmembrane region" description="Helical" evidence="5">
    <location>
        <begin position="151"/>
        <end position="172"/>
    </location>
</feature>
<protein>
    <submittedName>
        <fullName evidence="7">MFS family permease</fullName>
    </submittedName>
</protein>
<keyword evidence="4 5" id="KW-0472">Membrane</keyword>
<dbReference type="InterPro" id="IPR011701">
    <property type="entry name" value="MFS"/>
</dbReference>
<feature type="transmembrane region" description="Helical" evidence="5">
    <location>
        <begin position="408"/>
        <end position="425"/>
    </location>
</feature>
<comment type="subcellular location">
    <subcellularLocation>
        <location evidence="1">Cell membrane</location>
        <topology evidence="1">Multi-pass membrane protein</topology>
    </subcellularLocation>
</comment>
<dbReference type="Pfam" id="PF07690">
    <property type="entry name" value="MFS_1"/>
    <property type="match status" value="1"/>
</dbReference>
<dbReference type="EMBL" id="JACJIA010000011">
    <property type="protein sequence ID" value="MBA8955135.1"/>
    <property type="molecule type" value="Genomic_DNA"/>
</dbReference>
<feature type="transmembrane region" description="Helical" evidence="5">
    <location>
        <begin position="20"/>
        <end position="40"/>
    </location>
</feature>
<evidence type="ECO:0000256" key="4">
    <source>
        <dbReference type="ARBA" id="ARBA00023136"/>
    </source>
</evidence>
<sequence length="473" mass="47327">MTATASPDARSDAPRGARHARAALVLSSAATLLSVMNYTAPIATLSLTSAELRAGPTAQIWIMSSVSLGMAAVMLAIGGLADDHGRRRVFGLGAALMAAASVVCAVAPNATVFVAGRLAQGVAGAALQVTGLGMLAVAFPAGPGRARATGLWGSMLGLAIALGPIAAAGIAVVDWRGWYWACAVVAVPLGLAGRWLLPESRAAVRRGADPVGLVTLTGGVAALLAAVTLGRDGWGRPPVLALLASAALLLAAFAVAEARHRAPLLDLRLLAHRPFLLSVTGALVYGFAIIGIMSYLATALDVAMGMTPLVAALVLAVWSGTSWLAALQARRLPARLPAGHLLAGALLLSAAGELALLGLAPEVPWWRLVPGLLVCGIGSGLGNAVLARAAVDSVPPERVSMGSGANNTARYIGAALGVTAMVAIVTTTGGGGRSTAEALTHGANVALAVSAALALLGAVLAVLLHRPVRPASR</sequence>
<organism evidence="7 8">
    <name type="scientific">Actinomadura namibiensis</name>
    <dbReference type="NCBI Taxonomy" id="182080"/>
    <lineage>
        <taxon>Bacteria</taxon>
        <taxon>Bacillati</taxon>
        <taxon>Actinomycetota</taxon>
        <taxon>Actinomycetes</taxon>
        <taxon>Streptosporangiales</taxon>
        <taxon>Thermomonosporaceae</taxon>
        <taxon>Actinomadura</taxon>
    </lineage>
</organism>